<gene>
    <name evidence="1" type="ORF">RPERSI_LOCUS36331</name>
</gene>
<accession>A0ACA9SY90</accession>
<organism evidence="1 2">
    <name type="scientific">Racocetra persica</name>
    <dbReference type="NCBI Taxonomy" id="160502"/>
    <lineage>
        <taxon>Eukaryota</taxon>
        <taxon>Fungi</taxon>
        <taxon>Fungi incertae sedis</taxon>
        <taxon>Mucoromycota</taxon>
        <taxon>Glomeromycotina</taxon>
        <taxon>Glomeromycetes</taxon>
        <taxon>Diversisporales</taxon>
        <taxon>Gigasporaceae</taxon>
        <taxon>Racocetra</taxon>
    </lineage>
</organism>
<comment type="caution">
    <text evidence="1">The sequence shown here is derived from an EMBL/GenBank/DDBJ whole genome shotgun (WGS) entry which is preliminary data.</text>
</comment>
<feature type="non-terminal residue" evidence="1">
    <location>
        <position position="68"/>
    </location>
</feature>
<protein>
    <submittedName>
        <fullName evidence="1">27163_t:CDS:1</fullName>
    </submittedName>
</protein>
<name>A0ACA9SY90_9GLOM</name>
<evidence type="ECO:0000313" key="1">
    <source>
        <dbReference type="EMBL" id="CAG8850939.1"/>
    </source>
</evidence>
<reference evidence="1" key="1">
    <citation type="submission" date="2021-06" db="EMBL/GenBank/DDBJ databases">
        <authorList>
            <person name="Kallberg Y."/>
            <person name="Tangrot J."/>
            <person name="Rosling A."/>
        </authorList>
    </citation>
    <scope>NUCLEOTIDE SEQUENCE</scope>
    <source>
        <strain evidence="1">MA461A</strain>
    </source>
</reference>
<dbReference type="Proteomes" id="UP000789920">
    <property type="component" value="Unassembled WGS sequence"/>
</dbReference>
<proteinExistence type="predicted"/>
<evidence type="ECO:0000313" key="2">
    <source>
        <dbReference type="Proteomes" id="UP000789920"/>
    </source>
</evidence>
<feature type="non-terminal residue" evidence="1">
    <location>
        <position position="1"/>
    </location>
</feature>
<keyword evidence="2" id="KW-1185">Reference proteome</keyword>
<sequence>IDIDYPYKLPCDPFGLDDYFPSFLNAISAQLGNKDLTITAGQYPIKGINPTIISRINIQAFHLNINQT</sequence>
<dbReference type="EMBL" id="CAJVQC010173366">
    <property type="protein sequence ID" value="CAG8850939.1"/>
    <property type="molecule type" value="Genomic_DNA"/>
</dbReference>